<dbReference type="CDD" id="cd03801">
    <property type="entry name" value="GT4_PimA-like"/>
    <property type="match status" value="1"/>
</dbReference>
<organism evidence="2 3">
    <name type="scientific">Thalassobaculum fulvum</name>
    <dbReference type="NCBI Taxonomy" id="1633335"/>
    <lineage>
        <taxon>Bacteria</taxon>
        <taxon>Pseudomonadati</taxon>
        <taxon>Pseudomonadota</taxon>
        <taxon>Alphaproteobacteria</taxon>
        <taxon>Rhodospirillales</taxon>
        <taxon>Thalassobaculaceae</taxon>
        <taxon>Thalassobaculum</taxon>
    </lineage>
</organism>
<evidence type="ECO:0000259" key="1">
    <source>
        <dbReference type="Pfam" id="PF00534"/>
    </source>
</evidence>
<dbReference type="Gene3D" id="3.40.50.2000">
    <property type="entry name" value="Glycogen Phosphorylase B"/>
    <property type="match status" value="1"/>
</dbReference>
<protein>
    <submittedName>
        <fullName evidence="2">Glycosyl transferase</fullName>
    </submittedName>
</protein>
<dbReference type="EMBL" id="BMZS01000009">
    <property type="protein sequence ID" value="GHD57298.1"/>
    <property type="molecule type" value="Genomic_DNA"/>
</dbReference>
<dbReference type="InterPro" id="IPR001296">
    <property type="entry name" value="Glyco_trans_1"/>
</dbReference>
<keyword evidence="3" id="KW-1185">Reference proteome</keyword>
<name>A0A919CR43_9PROT</name>
<dbReference type="SUPFAM" id="SSF53756">
    <property type="entry name" value="UDP-Glycosyltransferase/glycogen phosphorylase"/>
    <property type="match status" value="1"/>
</dbReference>
<dbReference type="AlphaFoldDB" id="A0A919CR43"/>
<feature type="domain" description="Glycosyl transferase family 1" evidence="1">
    <location>
        <begin position="208"/>
        <end position="355"/>
    </location>
</feature>
<evidence type="ECO:0000313" key="2">
    <source>
        <dbReference type="EMBL" id="GHD57298.1"/>
    </source>
</evidence>
<reference evidence="2" key="1">
    <citation type="journal article" date="2014" name="Int. J. Syst. Evol. Microbiol.">
        <title>Complete genome sequence of Corynebacterium casei LMG S-19264T (=DSM 44701T), isolated from a smear-ripened cheese.</title>
        <authorList>
            <consortium name="US DOE Joint Genome Institute (JGI-PGF)"/>
            <person name="Walter F."/>
            <person name="Albersmeier A."/>
            <person name="Kalinowski J."/>
            <person name="Ruckert C."/>
        </authorList>
    </citation>
    <scope>NUCLEOTIDE SEQUENCE</scope>
    <source>
        <strain evidence="2">KCTC 42651</strain>
    </source>
</reference>
<reference evidence="2" key="2">
    <citation type="submission" date="2020-09" db="EMBL/GenBank/DDBJ databases">
        <authorList>
            <person name="Sun Q."/>
            <person name="Kim S."/>
        </authorList>
    </citation>
    <scope>NUCLEOTIDE SEQUENCE</scope>
    <source>
        <strain evidence="2">KCTC 42651</strain>
    </source>
</reference>
<gene>
    <name evidence="2" type="ORF">GCM10017083_38590</name>
</gene>
<accession>A0A919CR43</accession>
<dbReference type="GO" id="GO:0016757">
    <property type="term" value="F:glycosyltransferase activity"/>
    <property type="evidence" value="ECO:0007669"/>
    <property type="project" value="InterPro"/>
</dbReference>
<dbReference type="Pfam" id="PF00534">
    <property type="entry name" value="Glycos_transf_1"/>
    <property type="match status" value="1"/>
</dbReference>
<dbReference type="RefSeq" id="WP_189992663.1">
    <property type="nucleotide sequence ID" value="NZ_BMZS01000009.1"/>
</dbReference>
<sequence length="567" mass="61039">MTRPNAAILFEPSAYDAGQKLVKGRHVAGASFLEGFVRHADVDRYVGIGFHDSHAPAFRRQVAAIAGDDPVLSARPIGVYNTRRLDAIAAVGTYFIPDPQLPRFATARRIFGQRGFSLCGITHTISSLGVMEMLSDLLTAPVQSWDALICTSRAVRAAVLRQQEHYADYIEQRVGKRPYSPVRTPVIPLGVDAGRFARLGGDPAARAALRQRIGAGEDDVVALFFGRLAFHAKAHPVPMYLAAQRAARRLGTAGPRLHLVQTGQFPNKAAEDGYRGGAERFCPDVAVHFLDGADRGLSDASWAAADLFVSLSDNIQESFGITPVEAMAAGLPCLVSDWDGYRDTVVDGETGIRVPTWLPTAGNGTAVADAYGSENLNYDLYVGYTSQMTPVDVPAIADALEVLVRDPQRRRQMGEAGQRRARQRYDWSVVVSAYQELWAELAEARRTDTEIAPPSLPARHPKLADPFDVFGGHASASMRGDCIVRVDPDGVGLDALTALSANVFAANAMLGADETAALVDLIAGGEQSVGECLGKIAPERRVRAVRTLAWLVKYGVATLQDPKGKQG</sequence>
<comment type="caution">
    <text evidence="2">The sequence shown here is derived from an EMBL/GenBank/DDBJ whole genome shotgun (WGS) entry which is preliminary data.</text>
</comment>
<evidence type="ECO:0000313" key="3">
    <source>
        <dbReference type="Proteomes" id="UP000630353"/>
    </source>
</evidence>
<proteinExistence type="predicted"/>
<dbReference type="PANTHER" id="PTHR12526">
    <property type="entry name" value="GLYCOSYLTRANSFERASE"/>
    <property type="match status" value="1"/>
</dbReference>
<dbReference type="Proteomes" id="UP000630353">
    <property type="component" value="Unassembled WGS sequence"/>
</dbReference>
<keyword evidence="2" id="KW-0808">Transferase</keyword>